<gene>
    <name evidence="7" type="ORF">DI626_09650</name>
</gene>
<dbReference type="InterPro" id="IPR023485">
    <property type="entry name" value="Ptyr_pPase"/>
</dbReference>
<keyword evidence="4" id="KW-0904">Protein phosphatase</keyword>
<keyword evidence="3" id="KW-0378">Hydrolase</keyword>
<feature type="active site" description="Proton donor" evidence="5">
    <location>
        <position position="128"/>
    </location>
</feature>
<dbReference type="SUPFAM" id="SSF52788">
    <property type="entry name" value="Phosphotyrosine protein phosphatases I"/>
    <property type="match status" value="1"/>
</dbReference>
<evidence type="ECO:0000256" key="1">
    <source>
        <dbReference type="ARBA" id="ARBA00011063"/>
    </source>
</evidence>
<organism evidence="7 8">
    <name type="scientific">Micavibrio aeruginosavorus</name>
    <dbReference type="NCBI Taxonomy" id="349221"/>
    <lineage>
        <taxon>Bacteria</taxon>
        <taxon>Pseudomonadati</taxon>
        <taxon>Bdellovibrionota</taxon>
        <taxon>Bdellovibrionia</taxon>
        <taxon>Bdellovibrionales</taxon>
        <taxon>Pseudobdellovibrionaceae</taxon>
        <taxon>Micavibrio</taxon>
    </lineage>
</organism>
<dbReference type="Pfam" id="PF01451">
    <property type="entry name" value="LMWPc"/>
    <property type="match status" value="1"/>
</dbReference>
<evidence type="ECO:0000259" key="6">
    <source>
        <dbReference type="SMART" id="SM00226"/>
    </source>
</evidence>
<feature type="active site" evidence="5">
    <location>
        <position position="20"/>
    </location>
</feature>
<evidence type="ECO:0000313" key="7">
    <source>
        <dbReference type="EMBL" id="PZO82837.1"/>
    </source>
</evidence>
<dbReference type="PRINTS" id="PR00719">
    <property type="entry name" value="LMWPTPASE"/>
</dbReference>
<comment type="caution">
    <text evidence="7">The sequence shown here is derived from an EMBL/GenBank/DDBJ whole genome shotgun (WGS) entry which is preliminary data.</text>
</comment>
<reference evidence="7 8" key="1">
    <citation type="submission" date="2017-08" db="EMBL/GenBank/DDBJ databases">
        <title>Infants hospitalized years apart are colonized by the same room-sourced microbial strains.</title>
        <authorList>
            <person name="Brooks B."/>
            <person name="Olm M.R."/>
            <person name="Firek B.A."/>
            <person name="Baker R."/>
            <person name="Thomas B.C."/>
            <person name="Morowitz M.J."/>
            <person name="Banfield J.F."/>
        </authorList>
    </citation>
    <scope>NUCLEOTIDE SEQUENCE [LARGE SCALE GENOMIC DNA]</scope>
    <source>
        <strain evidence="7">S2_018_000_R2_104</strain>
    </source>
</reference>
<dbReference type="EC" id="3.1.3.48" evidence="2"/>
<dbReference type="SMART" id="SM00226">
    <property type="entry name" value="LMWPc"/>
    <property type="match status" value="1"/>
</dbReference>
<evidence type="ECO:0000256" key="4">
    <source>
        <dbReference type="ARBA" id="ARBA00022912"/>
    </source>
</evidence>
<dbReference type="InterPro" id="IPR036196">
    <property type="entry name" value="Ptyr_pPase_sf"/>
</dbReference>
<name>A0A2W4ZNH5_9BACT</name>
<proteinExistence type="inferred from homology"/>
<dbReference type="Gene3D" id="3.40.50.2300">
    <property type="match status" value="1"/>
</dbReference>
<dbReference type="GO" id="GO:0004725">
    <property type="term" value="F:protein tyrosine phosphatase activity"/>
    <property type="evidence" value="ECO:0007669"/>
    <property type="project" value="UniProtKB-EC"/>
</dbReference>
<sequence length="161" mass="17993">MPLKTQEIAVLFVCTGNICRSPTAHAVFWHKVREAGLDAHFRIESAGTHGYHIGDPSDPRAVATAWTRGGVDMSDLRARKIKPSDFGEFDYILAMDNGHHRILKDLYDRPQRAGLAMFLTGAAADVPDPYYGTQRDFDHVYDLVEAECDALLSRLRVKHGL</sequence>
<dbReference type="InterPro" id="IPR017867">
    <property type="entry name" value="Tyr_phospatase_low_mol_wt"/>
</dbReference>
<accession>A0A2W4ZNH5</accession>
<evidence type="ECO:0000256" key="5">
    <source>
        <dbReference type="PIRSR" id="PIRSR617867-1"/>
    </source>
</evidence>
<evidence type="ECO:0000256" key="2">
    <source>
        <dbReference type="ARBA" id="ARBA00013064"/>
    </source>
</evidence>
<dbReference type="EMBL" id="QFNK01000238">
    <property type="protein sequence ID" value="PZO82837.1"/>
    <property type="molecule type" value="Genomic_DNA"/>
</dbReference>
<dbReference type="AlphaFoldDB" id="A0A2W4ZNH5"/>
<feature type="active site" description="Nucleophile" evidence="5">
    <location>
        <position position="14"/>
    </location>
</feature>
<feature type="domain" description="Phosphotyrosine protein phosphatase I" evidence="6">
    <location>
        <begin position="8"/>
        <end position="154"/>
    </location>
</feature>
<dbReference type="PANTHER" id="PTHR11717">
    <property type="entry name" value="LOW MOLECULAR WEIGHT PROTEIN TYROSINE PHOSPHATASE"/>
    <property type="match status" value="1"/>
</dbReference>
<dbReference type="CDD" id="cd16343">
    <property type="entry name" value="LMWPTP"/>
    <property type="match status" value="1"/>
</dbReference>
<evidence type="ECO:0000313" key="8">
    <source>
        <dbReference type="Proteomes" id="UP000249557"/>
    </source>
</evidence>
<dbReference type="PANTHER" id="PTHR11717:SF7">
    <property type="entry name" value="LOW MOLECULAR WEIGHT PHOSPHOTYROSINE PROTEIN PHOSPHATASE"/>
    <property type="match status" value="1"/>
</dbReference>
<dbReference type="Proteomes" id="UP000249557">
    <property type="component" value="Unassembled WGS sequence"/>
</dbReference>
<evidence type="ECO:0000256" key="3">
    <source>
        <dbReference type="ARBA" id="ARBA00022801"/>
    </source>
</evidence>
<dbReference type="InterPro" id="IPR050438">
    <property type="entry name" value="LMW_PTPase"/>
</dbReference>
<protein>
    <recommendedName>
        <fullName evidence="2">protein-tyrosine-phosphatase</fullName>
        <ecNumber evidence="2">3.1.3.48</ecNumber>
    </recommendedName>
</protein>
<comment type="similarity">
    <text evidence="1">Belongs to the low molecular weight phosphotyrosine protein phosphatase family.</text>
</comment>